<evidence type="ECO:0000259" key="4">
    <source>
        <dbReference type="Pfam" id="PF01593"/>
    </source>
</evidence>
<dbReference type="Gene3D" id="3.90.660.50">
    <property type="match status" value="1"/>
</dbReference>
<organism evidence="5 6">
    <name type="scientific">Thalassovita aquimarina</name>
    <dbReference type="NCBI Taxonomy" id="2785917"/>
    <lineage>
        <taxon>Bacteria</taxon>
        <taxon>Pseudomonadati</taxon>
        <taxon>Pseudomonadota</taxon>
        <taxon>Alphaproteobacteria</taxon>
        <taxon>Rhodobacterales</taxon>
        <taxon>Roseobacteraceae</taxon>
        <taxon>Thalassovita</taxon>
    </lineage>
</organism>
<dbReference type="Pfam" id="PF01593">
    <property type="entry name" value="Amino_oxidase"/>
    <property type="match status" value="1"/>
</dbReference>
<gene>
    <name evidence="5" type="ORF">IT775_10495</name>
</gene>
<accession>A0ABS5HRG6</accession>
<evidence type="ECO:0000313" key="6">
    <source>
        <dbReference type="Proteomes" id="UP001195941"/>
    </source>
</evidence>
<dbReference type="RefSeq" id="WP_212701071.1">
    <property type="nucleotide sequence ID" value="NZ_JADMKU010000008.1"/>
</dbReference>
<dbReference type="Proteomes" id="UP001195941">
    <property type="component" value="Unassembled WGS sequence"/>
</dbReference>
<reference evidence="5 6" key="1">
    <citation type="journal article" date="2021" name="Arch. Microbiol.">
        <title>Thalassobius aquimarinus sp. nov., isolated from the Sea of Japan seashore.</title>
        <authorList>
            <person name="Kurilenko V.V."/>
            <person name="Romanenko L.A."/>
            <person name="Chernysheva N.Y."/>
            <person name="Velansky P.V."/>
            <person name="Tekutyeva L.A."/>
            <person name="Isaeva M.P."/>
            <person name="Mikhailov V.V."/>
        </authorList>
    </citation>
    <scope>NUCLEOTIDE SEQUENCE [LARGE SCALE GENOMIC DNA]</scope>
    <source>
        <strain evidence="5 6">KMM 8518</strain>
    </source>
</reference>
<evidence type="ECO:0000256" key="3">
    <source>
        <dbReference type="ARBA" id="ARBA00040298"/>
    </source>
</evidence>
<sequence>MAKPIVIIGAGINGLVAAADLAARGKPVQVFERGPIPGGAVRTEELTLPGFRHDVAAMNLSMFAGSGFMAKHGEEMARHGMEFVPITHPFAQAMEPGDYLGVSTDLDETLATFGSEADKATWRALMEDFPERAGVVGGLLGTPMKRWPLAKFLWSKWRALGTAKSLEIARFLMSSPRSWLEETFEDPRLHTALSTWGMHLDFAPDIAGGAIFPYLEAMGGQAMGMVIGKGGADVATRALVKMIEAHGGTVTCNAEVSEILHRNGRAVGLVVNGEKVEASTILAGLAPKHLLRLIGWDSGDPRFDRGLEKFRHAPGTMMVHLALDAPVPWKADALGKFAYVHIGRSIDAASLTYAQAAAGYLPASPLLVVGQPTLFDPSRAPAGKHTLWVQVRMVPAEIKGDAKGEISETNWAHAKAAMAERALDLIEEQAPGFRNVIAAKTVVSPLDLEAENPNLVGGDQICGSHHLNQNFLYRPVRGFADRSTPIDGLQMIGAACWPGAGTGAASGFFAAQDIK</sequence>
<dbReference type="PANTHER" id="PTHR10668:SF105">
    <property type="entry name" value="DEHYDROGENASE-RELATED"/>
    <property type="match status" value="1"/>
</dbReference>
<evidence type="ECO:0000256" key="1">
    <source>
        <dbReference type="ARBA" id="ARBA00037217"/>
    </source>
</evidence>
<dbReference type="EMBL" id="JADMKU010000008">
    <property type="protein sequence ID" value="MBR9651552.1"/>
    <property type="molecule type" value="Genomic_DNA"/>
</dbReference>
<protein>
    <recommendedName>
        <fullName evidence="3">Pyridine nucleotide-disulfide oxidoreductase domain-containing protein 2</fullName>
    </recommendedName>
</protein>
<evidence type="ECO:0000256" key="2">
    <source>
        <dbReference type="ARBA" id="ARBA00038825"/>
    </source>
</evidence>
<proteinExistence type="predicted"/>
<evidence type="ECO:0000313" key="5">
    <source>
        <dbReference type="EMBL" id="MBR9651552.1"/>
    </source>
</evidence>
<dbReference type="SUPFAM" id="SSF51905">
    <property type="entry name" value="FAD/NAD(P)-binding domain"/>
    <property type="match status" value="1"/>
</dbReference>
<dbReference type="InterPro" id="IPR036188">
    <property type="entry name" value="FAD/NAD-bd_sf"/>
</dbReference>
<comment type="function">
    <text evidence="1">Probable oxidoreductase that may play a role as regulator of mitochondrial function.</text>
</comment>
<comment type="caution">
    <text evidence="5">The sequence shown here is derived from an EMBL/GenBank/DDBJ whole genome shotgun (WGS) entry which is preliminary data.</text>
</comment>
<name>A0ABS5HRG6_9RHOB</name>
<dbReference type="PANTHER" id="PTHR10668">
    <property type="entry name" value="PHYTOENE DEHYDROGENASE"/>
    <property type="match status" value="1"/>
</dbReference>
<feature type="domain" description="Amine oxidase" evidence="4">
    <location>
        <begin position="14"/>
        <end position="343"/>
    </location>
</feature>
<dbReference type="InterPro" id="IPR002937">
    <property type="entry name" value="Amino_oxidase"/>
</dbReference>
<comment type="subunit">
    <text evidence="2">Interacts with COX5B; this interaction may contribute to localize PYROXD2 to the inner face of the inner mitochondrial membrane.</text>
</comment>
<keyword evidence="6" id="KW-1185">Reference proteome</keyword>
<dbReference type="Gene3D" id="3.50.50.60">
    <property type="entry name" value="FAD/NAD(P)-binding domain"/>
    <property type="match status" value="1"/>
</dbReference>